<feature type="domain" description="Response regulatory" evidence="2">
    <location>
        <begin position="5"/>
        <end position="116"/>
    </location>
</feature>
<dbReference type="PROSITE" id="PS50110">
    <property type="entry name" value="RESPONSE_REGULATORY"/>
    <property type="match status" value="1"/>
</dbReference>
<evidence type="ECO:0000313" key="5">
    <source>
        <dbReference type="Proteomes" id="UP000187941"/>
    </source>
</evidence>
<dbReference type="InterPro" id="IPR001789">
    <property type="entry name" value="Sig_transdc_resp-reg_receiver"/>
</dbReference>
<dbReference type="PROSITE" id="PS50930">
    <property type="entry name" value="HTH_LYTTR"/>
    <property type="match status" value="1"/>
</dbReference>
<evidence type="ECO:0000259" key="3">
    <source>
        <dbReference type="PROSITE" id="PS50930"/>
    </source>
</evidence>
<gene>
    <name evidence="4" type="ORF">AWR27_08945</name>
</gene>
<dbReference type="InterPro" id="IPR011006">
    <property type="entry name" value="CheY-like_superfamily"/>
</dbReference>
<dbReference type="STRING" id="1178516.AWR27_08945"/>
<dbReference type="Gene3D" id="3.40.50.2300">
    <property type="match status" value="1"/>
</dbReference>
<evidence type="ECO:0008006" key="6">
    <source>
        <dbReference type="Google" id="ProtNLM"/>
    </source>
</evidence>
<feature type="domain" description="HTH LytTR-type" evidence="3">
    <location>
        <begin position="131"/>
        <end position="228"/>
    </location>
</feature>
<dbReference type="PANTHER" id="PTHR45526:SF1">
    <property type="entry name" value="TRANSCRIPTIONAL REGULATORY PROTEIN DCUR-RELATED"/>
    <property type="match status" value="1"/>
</dbReference>
<dbReference type="GO" id="GO:0003677">
    <property type="term" value="F:DNA binding"/>
    <property type="evidence" value="ECO:0007669"/>
    <property type="project" value="InterPro"/>
</dbReference>
<dbReference type="Gene3D" id="2.40.50.1020">
    <property type="entry name" value="LytTr DNA-binding domain"/>
    <property type="match status" value="1"/>
</dbReference>
<dbReference type="EMBL" id="CP014263">
    <property type="protein sequence ID" value="AQG79435.1"/>
    <property type="molecule type" value="Genomic_DNA"/>
</dbReference>
<dbReference type="InterPro" id="IPR007492">
    <property type="entry name" value="LytTR_DNA-bd_dom"/>
</dbReference>
<dbReference type="InterPro" id="IPR051271">
    <property type="entry name" value="2C-system_Tx_regulators"/>
</dbReference>
<dbReference type="SMART" id="SM00448">
    <property type="entry name" value="REC"/>
    <property type="match status" value="1"/>
</dbReference>
<dbReference type="Proteomes" id="UP000187941">
    <property type="component" value="Chromosome"/>
</dbReference>
<dbReference type="SUPFAM" id="SSF52172">
    <property type="entry name" value="CheY-like"/>
    <property type="match status" value="1"/>
</dbReference>
<dbReference type="KEGG" id="smon:AWR27_08945"/>
<evidence type="ECO:0000256" key="1">
    <source>
        <dbReference type="PROSITE-ProRule" id="PRU00169"/>
    </source>
</evidence>
<dbReference type="Pfam" id="PF04397">
    <property type="entry name" value="LytTR"/>
    <property type="match status" value="1"/>
</dbReference>
<keyword evidence="5" id="KW-1185">Reference proteome</keyword>
<sequence>MKTYNTLIIEDDPSDQTILKQNIQRLPYLTVTGVFANPLHALPILADRDINLLFLDASLPDMNGLAFLESITHRPNVILVTADPSYAIAAFEVGVADYVVKPYTFARLVKAVDRALGHRSETPVVESNPYIFLKMGREFTRILVNDIQFIEAFGAFSKVYTPTDVMIVSELLSDLHAQLPEGSFLRIHKSYIVAKQNVMRISARFITINKNQLPIGAKYRQEVEKSLR</sequence>
<accession>A0A1P9WVM3</accession>
<dbReference type="PANTHER" id="PTHR45526">
    <property type="entry name" value="TRANSCRIPTIONAL REGULATORY PROTEIN DPIA"/>
    <property type="match status" value="1"/>
</dbReference>
<dbReference type="AlphaFoldDB" id="A0A1P9WVM3"/>
<evidence type="ECO:0000259" key="2">
    <source>
        <dbReference type="PROSITE" id="PS50110"/>
    </source>
</evidence>
<reference evidence="4 5" key="1">
    <citation type="submission" date="2016-01" db="EMBL/GenBank/DDBJ databases">
        <authorList>
            <person name="Oliw E.H."/>
        </authorList>
    </citation>
    <scope>NUCLEOTIDE SEQUENCE [LARGE SCALE GENOMIC DNA]</scope>
    <source>
        <strain evidence="4 5">DY10</strain>
    </source>
</reference>
<feature type="modified residue" description="4-aspartylphosphate" evidence="1">
    <location>
        <position position="56"/>
    </location>
</feature>
<dbReference type="Pfam" id="PF00072">
    <property type="entry name" value="Response_reg"/>
    <property type="match status" value="1"/>
</dbReference>
<proteinExistence type="predicted"/>
<dbReference type="GO" id="GO:0000156">
    <property type="term" value="F:phosphorelay response regulator activity"/>
    <property type="evidence" value="ECO:0007669"/>
    <property type="project" value="TreeGrafter"/>
</dbReference>
<protein>
    <recommendedName>
        <fullName evidence="6">Two-component system response regulator</fullName>
    </recommendedName>
</protein>
<name>A0A1P9WVM3_9BACT</name>
<dbReference type="RefSeq" id="WP_077130870.1">
    <property type="nucleotide sequence ID" value="NZ_CP014263.1"/>
</dbReference>
<keyword evidence="1" id="KW-0597">Phosphoprotein</keyword>
<dbReference type="OrthoDB" id="983052at2"/>
<evidence type="ECO:0000313" key="4">
    <source>
        <dbReference type="EMBL" id="AQG79435.1"/>
    </source>
</evidence>
<dbReference type="SMART" id="SM00850">
    <property type="entry name" value="LytTR"/>
    <property type="match status" value="1"/>
</dbReference>
<organism evidence="4 5">
    <name type="scientific">Spirosoma montaniterrae</name>
    <dbReference type="NCBI Taxonomy" id="1178516"/>
    <lineage>
        <taxon>Bacteria</taxon>
        <taxon>Pseudomonadati</taxon>
        <taxon>Bacteroidota</taxon>
        <taxon>Cytophagia</taxon>
        <taxon>Cytophagales</taxon>
        <taxon>Cytophagaceae</taxon>
        <taxon>Spirosoma</taxon>
    </lineage>
</organism>